<dbReference type="Gene3D" id="3.90.1200.10">
    <property type="match status" value="1"/>
</dbReference>
<keyword evidence="8" id="KW-0479">Metal-binding</keyword>
<dbReference type="NCBIfam" id="TIGR02456">
    <property type="entry name" value="treS_nterm"/>
    <property type="match status" value="1"/>
</dbReference>
<dbReference type="RefSeq" id="WP_071072493.1">
    <property type="nucleotide sequence ID" value="NZ_CP017755.1"/>
</dbReference>
<comment type="catalytic activity">
    <reaction evidence="1">
        <text>D-maltose = alpha,alpha-trehalose</text>
        <dbReference type="Rhea" id="RHEA:15145"/>
        <dbReference type="ChEBI" id="CHEBI:16551"/>
        <dbReference type="ChEBI" id="CHEBI:17306"/>
        <dbReference type="EC" id="5.4.99.16"/>
    </reaction>
</comment>
<protein>
    <recommendedName>
        <fullName evidence="6">Maltokinase</fullName>
        <ecNumber evidence="4">2.7.1.175</ecNumber>
        <ecNumber evidence="5">5.4.99.16</ecNumber>
    </recommendedName>
    <alternativeName>
        <fullName evidence="14">Maltose alpha-D-glucosyltransferase</fullName>
    </alternativeName>
    <alternativeName>
        <fullName evidence="13">Maltose-1-phosphate synthase</fullName>
    </alternativeName>
</protein>
<dbReference type="InterPro" id="IPR006047">
    <property type="entry name" value="GH13_cat_dom"/>
</dbReference>
<dbReference type="InterPro" id="IPR012810">
    <property type="entry name" value="TreS/a-amylase_N"/>
</dbReference>
<dbReference type="InterPro" id="IPR032091">
    <property type="entry name" value="Malt_amylase-like_C"/>
</dbReference>
<keyword evidence="12" id="KW-0413">Isomerase</keyword>
<evidence type="ECO:0000313" key="18">
    <source>
        <dbReference type="Proteomes" id="UP000177515"/>
    </source>
</evidence>
<accession>A0ABN4TW82</accession>
<dbReference type="Pfam" id="PF16657">
    <property type="entry name" value="Malt_amylase_C"/>
    <property type="match status" value="1"/>
</dbReference>
<evidence type="ECO:0000256" key="11">
    <source>
        <dbReference type="ARBA" id="ARBA00022840"/>
    </source>
</evidence>
<dbReference type="InterPro" id="IPR013780">
    <property type="entry name" value="Glyco_hydro_b"/>
</dbReference>
<dbReference type="EC" id="2.7.1.175" evidence="4"/>
<comment type="similarity">
    <text evidence="2">Belongs to the glycosyl hydrolase 13 family. TreS subfamily.</text>
</comment>
<evidence type="ECO:0000256" key="5">
    <source>
        <dbReference type="ARBA" id="ARBA00012619"/>
    </source>
</evidence>
<evidence type="ECO:0000256" key="2">
    <source>
        <dbReference type="ARBA" id="ARBA00005496"/>
    </source>
</evidence>
<dbReference type="Gene3D" id="3.90.400.10">
    <property type="entry name" value="Oligo-1,6-glucosidase, Domain 2"/>
    <property type="match status" value="1"/>
</dbReference>
<keyword evidence="9" id="KW-0547">Nucleotide-binding</keyword>
<evidence type="ECO:0000256" key="15">
    <source>
        <dbReference type="ARBA" id="ARBA00049067"/>
    </source>
</evidence>
<comment type="similarity">
    <text evidence="3">Belongs to the aminoglycoside phosphotransferase family.</text>
</comment>
<evidence type="ECO:0000259" key="16">
    <source>
        <dbReference type="SMART" id="SM00642"/>
    </source>
</evidence>
<dbReference type="SUPFAM" id="SSF56112">
    <property type="entry name" value="Protein kinase-like (PK-like)"/>
    <property type="match status" value="1"/>
</dbReference>
<evidence type="ECO:0000256" key="4">
    <source>
        <dbReference type="ARBA" id="ARBA00011962"/>
    </source>
</evidence>
<dbReference type="InterPro" id="IPR011009">
    <property type="entry name" value="Kinase-like_dom_sf"/>
</dbReference>
<dbReference type="PANTHER" id="PTHR10357">
    <property type="entry name" value="ALPHA-AMYLASE FAMILY MEMBER"/>
    <property type="match status" value="1"/>
</dbReference>
<dbReference type="PANTHER" id="PTHR10357:SF219">
    <property type="entry name" value="MALTOSE ALPHA-D-GLUCOSYLTRANSFERASE"/>
    <property type="match status" value="1"/>
</dbReference>
<dbReference type="Gene3D" id="2.60.40.1180">
    <property type="entry name" value="Golgi alpha-mannosidase II"/>
    <property type="match status" value="1"/>
</dbReference>
<name>A0ABN4TW82_9BURK</name>
<evidence type="ECO:0000256" key="1">
    <source>
        <dbReference type="ARBA" id="ARBA00001595"/>
    </source>
</evidence>
<dbReference type="Pfam" id="PF18085">
    <property type="entry name" value="Mak_N_cap"/>
    <property type="match status" value="1"/>
</dbReference>
<evidence type="ECO:0000256" key="9">
    <source>
        <dbReference type="ARBA" id="ARBA00022741"/>
    </source>
</evidence>
<evidence type="ECO:0000256" key="6">
    <source>
        <dbReference type="ARBA" id="ARBA00013882"/>
    </source>
</evidence>
<evidence type="ECO:0000256" key="14">
    <source>
        <dbReference type="ARBA" id="ARBA00031378"/>
    </source>
</evidence>
<comment type="catalytic activity">
    <reaction evidence="15">
        <text>D-maltose + ATP = alpha-maltose 1-phosphate + ADP + H(+)</text>
        <dbReference type="Rhea" id="RHEA:31915"/>
        <dbReference type="ChEBI" id="CHEBI:15378"/>
        <dbReference type="ChEBI" id="CHEBI:17306"/>
        <dbReference type="ChEBI" id="CHEBI:30616"/>
        <dbReference type="ChEBI" id="CHEBI:63576"/>
        <dbReference type="ChEBI" id="CHEBI:456216"/>
        <dbReference type="EC" id="2.7.1.175"/>
    </reaction>
</comment>
<reference evidence="17 18" key="1">
    <citation type="submission" date="2016-10" db="EMBL/GenBank/DDBJ databases">
        <title>Complete genome sequences of three Cupriavidus strains isolated from various Malaysian environments.</title>
        <authorList>
            <person name="Abdullah A.A.-A."/>
            <person name="Shafie N.A.H."/>
            <person name="Lau N.S."/>
        </authorList>
    </citation>
    <scope>NUCLEOTIDE SEQUENCE [LARGE SCALE GENOMIC DNA]</scope>
    <source>
        <strain evidence="17 18">USMAA1020</strain>
    </source>
</reference>
<keyword evidence="10" id="KW-0106">Calcium</keyword>
<dbReference type="InterPro" id="IPR040999">
    <property type="entry name" value="Mak_N_cap"/>
</dbReference>
<evidence type="ECO:0000256" key="3">
    <source>
        <dbReference type="ARBA" id="ARBA00006219"/>
    </source>
</evidence>
<keyword evidence="7" id="KW-0808">Transferase</keyword>
<dbReference type="SMART" id="SM00642">
    <property type="entry name" value="Aamy"/>
    <property type="match status" value="1"/>
</dbReference>
<gene>
    <name evidence="17" type="ORF">BKK80_30305</name>
</gene>
<dbReference type="Pfam" id="PF00128">
    <property type="entry name" value="Alpha-amylase"/>
    <property type="match status" value="2"/>
</dbReference>
<evidence type="ECO:0000256" key="10">
    <source>
        <dbReference type="ARBA" id="ARBA00022837"/>
    </source>
</evidence>
<dbReference type="InterPro" id="IPR045857">
    <property type="entry name" value="O16G_dom_2"/>
</dbReference>
<proteinExistence type="inferred from homology"/>
<dbReference type="InterPro" id="IPR017853">
    <property type="entry name" value="GH"/>
</dbReference>
<keyword evidence="11" id="KW-0067">ATP-binding</keyword>
<dbReference type="NCBIfam" id="TIGR02457">
    <property type="entry name" value="TreS_Cterm"/>
    <property type="match status" value="1"/>
</dbReference>
<dbReference type="EMBL" id="CP017755">
    <property type="protein sequence ID" value="AOZ09965.1"/>
    <property type="molecule type" value="Genomic_DNA"/>
</dbReference>
<evidence type="ECO:0000313" key="17">
    <source>
        <dbReference type="EMBL" id="AOZ09965.1"/>
    </source>
</evidence>
<evidence type="ECO:0000256" key="12">
    <source>
        <dbReference type="ARBA" id="ARBA00023235"/>
    </source>
</evidence>
<dbReference type="SUPFAM" id="SSF51445">
    <property type="entry name" value="(Trans)glycosidases"/>
    <property type="match status" value="1"/>
</dbReference>
<dbReference type="CDD" id="cd11334">
    <property type="entry name" value="AmyAc_TreS"/>
    <property type="match status" value="1"/>
</dbReference>
<sequence>MKRLSERAHSALLNADPLWYKDAVIYQLHIKSFFDGNGDGVGDFSGLLAKLDYLVDLGVDTVWLLPFYPSPRLDDGYDIADYRNVHPEYGTLSEARRFIHAAHAHGIRVITELVINHTSDQHPWFQRSRRAKPGSAAHNYYVWSDDDQAYAGTRIIFCDTEKSNWSWDPVAGAYFWHRFYAHQPDLNFDNPHVLSEVLSVMRFWLDIGVDGLRLDAVPYLVEREGTSNENLPETHAIIRKIRAHLDARYPGRMLLAEANMWPEDAQQYFGIDGAAADGRGEECHMAFHFPLMPRMYMAIAREDRFPITDIMRQTPEVPVDCQWAIFLRNHDELTLEMVTSSERDYLWEVYASERRARINLGIRRRLAPLMERDRRRIELMNSLLFSMPGTPVIYYGDEIGMGDNIHLGDRDGVRTPMQWSPDRNGGFSRADPERLVLPPLQGPLYGYEAVNVEAQERDPHSLLNWMRRMLALRRKHRAFGRGTLRFLFPGNRKILAYLREYDDVHILCVANLSRAPQAVELDLSAFNGRVPVEMMGATPFPAIGTLTYLLTLPPYGFYWFVLSDEAQPPPWHMETPEQMPDQVTLVLQNRGRPELTEASRRLLDEEVLPPYLRRRRWFGAKGETIRRASLAYMLPFARGDGGEETWLGEVEVVLAGGRTERYQLPVGLLWDRDNPDGIPPLAHGLSMARVRQGSRVGLATDGFTSELFAREIVQALRAGSELRGPRETIRFKAEPGLAAMHPEREEIQWMSAEQSNSSLAYGNTAVLKLVRRLSGGCHPEVEVTRYLTSQGYPHCAPLLGEAVRIGADGEPHTLMLLQGYIPNQGNGWDWTLDYLARAIDDALPAKESEDEFIEAMSGYAAMATTLGRRLAELHEVLARSSEDPAFAPEPAGAAESEQWARQALARLTHALDLLEICPIDTSQPAQERLGEDVQLLLQARQALPALVERLAAAAPGGLQTRIHGDFHLGQVLIAQNDAYLVDFEGEPGQPLAWRRRKTSPLRDVAGLLRSLDYAAATVGTDRQERTHAELPPALAQRRGELLERFRATATEAVLGGYREHLEACATPWVQAGQLQPLLDLFLLERAAYEVEYEAANRVAWIDLPASGLARLVGQLLADDTEAR</sequence>
<dbReference type="Proteomes" id="UP000177515">
    <property type="component" value="Chromosome 2"/>
</dbReference>
<dbReference type="Gene3D" id="3.20.20.80">
    <property type="entry name" value="Glycosidases"/>
    <property type="match status" value="1"/>
</dbReference>
<feature type="domain" description="Glycosyl hydrolase family 13 catalytic" evidence="16">
    <location>
        <begin position="27"/>
        <end position="434"/>
    </location>
</feature>
<organism evidence="17 18">
    <name type="scientific">Cupriavidus malaysiensis</name>
    <dbReference type="NCBI Taxonomy" id="367825"/>
    <lineage>
        <taxon>Bacteria</taxon>
        <taxon>Pseudomonadati</taxon>
        <taxon>Pseudomonadota</taxon>
        <taxon>Betaproteobacteria</taxon>
        <taxon>Burkholderiales</taxon>
        <taxon>Burkholderiaceae</taxon>
        <taxon>Cupriavidus</taxon>
    </lineage>
</organism>
<evidence type="ECO:0000256" key="8">
    <source>
        <dbReference type="ARBA" id="ARBA00022723"/>
    </source>
</evidence>
<dbReference type="SUPFAM" id="SSF51011">
    <property type="entry name" value="Glycosyl hydrolase domain"/>
    <property type="match status" value="1"/>
</dbReference>
<keyword evidence="18" id="KW-1185">Reference proteome</keyword>
<dbReference type="EC" id="5.4.99.16" evidence="5"/>
<evidence type="ECO:0000256" key="7">
    <source>
        <dbReference type="ARBA" id="ARBA00022679"/>
    </source>
</evidence>
<dbReference type="InterPro" id="IPR012811">
    <property type="entry name" value="TreS_maltokin_C_dom"/>
</dbReference>
<evidence type="ECO:0000256" key="13">
    <source>
        <dbReference type="ARBA" id="ARBA00031251"/>
    </source>
</evidence>